<dbReference type="EMBL" id="CP047156">
    <property type="protein sequence ID" value="QHB99687.1"/>
    <property type="molecule type" value="Genomic_DNA"/>
</dbReference>
<evidence type="ECO:0000256" key="1">
    <source>
        <dbReference type="ARBA" id="ARBA00005417"/>
    </source>
</evidence>
<dbReference type="InterPro" id="IPR017871">
    <property type="entry name" value="ABC_transporter-like_CS"/>
</dbReference>
<reference evidence="6 7" key="1">
    <citation type="journal article" date="2018" name="Int. J. Syst. Evol. Microbiol.">
        <title>Epidermidibacterium keratini gen. nov., sp. nov., a member of the family Sporichthyaceae, isolated from keratin epidermis.</title>
        <authorList>
            <person name="Lee D.G."/>
            <person name="Trujillo M.E."/>
            <person name="Kang S."/>
            <person name="Nam J.J."/>
            <person name="Kim Y.J."/>
        </authorList>
    </citation>
    <scope>NUCLEOTIDE SEQUENCE [LARGE SCALE GENOMIC DNA]</scope>
    <source>
        <strain evidence="6 7">EPI-7</strain>
    </source>
</reference>
<dbReference type="Proteomes" id="UP000463857">
    <property type="component" value="Chromosome"/>
</dbReference>
<dbReference type="PROSITE" id="PS50893">
    <property type="entry name" value="ABC_TRANSPORTER_2"/>
    <property type="match status" value="1"/>
</dbReference>
<dbReference type="GO" id="GO:0016887">
    <property type="term" value="F:ATP hydrolysis activity"/>
    <property type="evidence" value="ECO:0007669"/>
    <property type="project" value="InterPro"/>
</dbReference>
<dbReference type="CDD" id="cd03257">
    <property type="entry name" value="ABC_NikE_OppD_transporters"/>
    <property type="match status" value="1"/>
</dbReference>
<dbReference type="PANTHER" id="PTHR43776">
    <property type="entry name" value="TRANSPORT ATP-BINDING PROTEIN"/>
    <property type="match status" value="1"/>
</dbReference>
<dbReference type="OrthoDB" id="2986442at2"/>
<organism evidence="6 7">
    <name type="scientific">Epidermidibacterium keratini</name>
    <dbReference type="NCBI Taxonomy" id="1891644"/>
    <lineage>
        <taxon>Bacteria</taxon>
        <taxon>Bacillati</taxon>
        <taxon>Actinomycetota</taxon>
        <taxon>Actinomycetes</taxon>
        <taxon>Sporichthyales</taxon>
        <taxon>Sporichthyaceae</taxon>
        <taxon>Epidermidibacterium</taxon>
    </lineage>
</organism>
<gene>
    <name evidence="6" type="ORF">EK0264_04890</name>
</gene>
<dbReference type="PANTHER" id="PTHR43776:SF7">
    <property type="entry name" value="D,D-DIPEPTIDE TRANSPORT ATP-BINDING PROTEIN DDPF-RELATED"/>
    <property type="match status" value="1"/>
</dbReference>
<dbReference type="InParanoid" id="A0A7L4YKU9"/>
<dbReference type="SMART" id="SM00382">
    <property type="entry name" value="AAA"/>
    <property type="match status" value="1"/>
</dbReference>
<dbReference type="GO" id="GO:0055085">
    <property type="term" value="P:transmembrane transport"/>
    <property type="evidence" value="ECO:0007669"/>
    <property type="project" value="UniProtKB-ARBA"/>
</dbReference>
<keyword evidence="7" id="KW-1185">Reference proteome</keyword>
<accession>A0A7L4YKU9</accession>
<evidence type="ECO:0000256" key="2">
    <source>
        <dbReference type="ARBA" id="ARBA00022448"/>
    </source>
</evidence>
<evidence type="ECO:0000256" key="3">
    <source>
        <dbReference type="ARBA" id="ARBA00022741"/>
    </source>
</evidence>
<dbReference type="GO" id="GO:0005524">
    <property type="term" value="F:ATP binding"/>
    <property type="evidence" value="ECO:0007669"/>
    <property type="project" value="UniProtKB-KW"/>
</dbReference>
<keyword evidence="2" id="KW-0813">Transport</keyword>
<dbReference type="Pfam" id="PF08352">
    <property type="entry name" value="oligo_HPY"/>
    <property type="match status" value="1"/>
</dbReference>
<dbReference type="AlphaFoldDB" id="A0A7L4YKU9"/>
<dbReference type="InterPro" id="IPR003439">
    <property type="entry name" value="ABC_transporter-like_ATP-bd"/>
</dbReference>
<evidence type="ECO:0000256" key="4">
    <source>
        <dbReference type="ARBA" id="ARBA00022840"/>
    </source>
</evidence>
<dbReference type="InterPro" id="IPR013563">
    <property type="entry name" value="Oligopep_ABC_C"/>
</dbReference>
<dbReference type="KEGG" id="eke:EK0264_04890"/>
<keyword evidence="3" id="KW-0547">Nucleotide-binding</keyword>
<dbReference type="GO" id="GO:0015833">
    <property type="term" value="P:peptide transport"/>
    <property type="evidence" value="ECO:0007669"/>
    <property type="project" value="InterPro"/>
</dbReference>
<dbReference type="InterPro" id="IPR027417">
    <property type="entry name" value="P-loop_NTPase"/>
</dbReference>
<dbReference type="SUPFAM" id="SSF52540">
    <property type="entry name" value="P-loop containing nucleoside triphosphate hydrolases"/>
    <property type="match status" value="1"/>
</dbReference>
<dbReference type="FunFam" id="3.40.50.300:FF:000016">
    <property type="entry name" value="Oligopeptide ABC transporter ATP-binding component"/>
    <property type="match status" value="1"/>
</dbReference>
<dbReference type="Gene3D" id="3.40.50.300">
    <property type="entry name" value="P-loop containing nucleotide triphosphate hydrolases"/>
    <property type="match status" value="1"/>
</dbReference>
<evidence type="ECO:0000259" key="5">
    <source>
        <dbReference type="PROSITE" id="PS50893"/>
    </source>
</evidence>
<name>A0A7L4YKU9_9ACTN</name>
<dbReference type="InterPro" id="IPR003593">
    <property type="entry name" value="AAA+_ATPase"/>
</dbReference>
<proteinExistence type="inferred from homology"/>
<dbReference type="InterPro" id="IPR050319">
    <property type="entry name" value="ABC_transp_ATP-bind"/>
</dbReference>
<comment type="similarity">
    <text evidence="1">Belongs to the ABC transporter superfamily.</text>
</comment>
<keyword evidence="4 6" id="KW-0067">ATP-binding</keyword>
<dbReference type="RefSeq" id="WP_159543495.1">
    <property type="nucleotide sequence ID" value="NZ_CP047156.1"/>
</dbReference>
<protein>
    <submittedName>
        <fullName evidence="6">ATP-binding cassette domain-containing protein</fullName>
    </submittedName>
</protein>
<evidence type="ECO:0000313" key="6">
    <source>
        <dbReference type="EMBL" id="QHB99687.1"/>
    </source>
</evidence>
<sequence length="297" mass="32925">MSVQSTVTQDVGSARTTFERGDVVLRAEGLSKRFVTKRNFIGRPVDHVHAVDDVSIELRHGETLALVGESGSGKSSTARLLVQLEVPDAGRVEVFGEDWVSLSRSELRSRRRRMQMVFQDPFASLNPMKMVVYAVGEPLMVHDGLRGAALDRKVLSLLDQVGLPSSALHRYPYEFSGGQRQRIAIARALAADPEIVIADEAVSALDVSTQAQILNLLRDIQHDRGLSFLFITHDLGVVRQVADRISVMFRGKVVEEGTADEVFTHPREAYTRRLLSAVPEVSPTARERRRTTLESDA</sequence>
<evidence type="ECO:0000313" key="7">
    <source>
        <dbReference type="Proteomes" id="UP000463857"/>
    </source>
</evidence>
<dbReference type="Pfam" id="PF00005">
    <property type="entry name" value="ABC_tran"/>
    <property type="match status" value="1"/>
</dbReference>
<feature type="domain" description="ABC transporter" evidence="5">
    <location>
        <begin position="25"/>
        <end position="275"/>
    </location>
</feature>
<dbReference type="PROSITE" id="PS00211">
    <property type="entry name" value="ABC_TRANSPORTER_1"/>
    <property type="match status" value="1"/>
</dbReference>